<protein>
    <submittedName>
        <fullName evidence="1">Uncharacterized protein</fullName>
    </submittedName>
</protein>
<evidence type="ECO:0000313" key="2">
    <source>
        <dbReference type="Proteomes" id="UP000608579"/>
    </source>
</evidence>
<dbReference type="InterPro" id="IPR036390">
    <property type="entry name" value="WH_DNA-bd_sf"/>
</dbReference>
<gene>
    <name evidence="1" type="ORF">EYH45_02725</name>
</gene>
<dbReference type="SUPFAM" id="SSF46785">
    <property type="entry name" value="Winged helix' DNA-binding domain"/>
    <property type="match status" value="1"/>
</dbReference>
<dbReference type="Proteomes" id="UP000608579">
    <property type="component" value="Unassembled WGS sequence"/>
</dbReference>
<dbReference type="AlphaFoldDB" id="A0A833EA77"/>
<comment type="caution">
    <text evidence="1">The sequence shown here is derived from an EMBL/GenBank/DDBJ whole genome shotgun (WGS) entry which is preliminary data.</text>
</comment>
<dbReference type="InterPro" id="IPR036388">
    <property type="entry name" value="WH-like_DNA-bd_sf"/>
</dbReference>
<sequence>MLIVCCGLLVVRKLGFPLWSRKPLDVGQEQLSNGDVEEVSRDNLQLRIEKSLSLLRGQIERLDMKYKELIHRSKLYFERCIEALVSNDEERAKIYASEIAELRKLANAIMHSNLILLQVRIRLESILELGDVLALVKPLTTLLENVREEVAGIVPEAADNLRTLAYVIEDFITTSENKLDMQETNYEANVLSDEALKVLREAKQIAAEKVKEQFPDIPKLTEEEKTVLSYINQNPTESLDLTELSTKTGINHKELEKILQKLHEKGMIELEIETS</sequence>
<name>A0A833EA77_CALS0</name>
<dbReference type="Gene3D" id="6.10.140.1230">
    <property type="match status" value="1"/>
</dbReference>
<accession>A0A833EA77</accession>
<dbReference type="EMBL" id="DQVM01000048">
    <property type="protein sequence ID" value="HIQ29460.1"/>
    <property type="molecule type" value="Genomic_DNA"/>
</dbReference>
<reference evidence="1" key="1">
    <citation type="journal article" date="2020" name="ISME J.">
        <title>Gammaproteobacteria mediating utilization of methyl-, sulfur- and petroleum organic compounds in deep ocean hydrothermal plumes.</title>
        <authorList>
            <person name="Zhou Z."/>
            <person name="Liu Y."/>
            <person name="Pan J."/>
            <person name="Cron B.R."/>
            <person name="Toner B.M."/>
            <person name="Anantharaman K."/>
            <person name="Breier J.A."/>
            <person name="Dick G.J."/>
            <person name="Li M."/>
        </authorList>
    </citation>
    <scope>NUCLEOTIDE SEQUENCE</scope>
    <source>
        <strain evidence="1">SZUA-1515</strain>
    </source>
</reference>
<organism evidence="1 2">
    <name type="scientific">Caldiarchaeum subterraneum</name>
    <dbReference type="NCBI Taxonomy" id="311458"/>
    <lineage>
        <taxon>Archaea</taxon>
        <taxon>Nitrososphaerota</taxon>
        <taxon>Candidatus Caldarchaeales</taxon>
        <taxon>Candidatus Caldarchaeaceae</taxon>
        <taxon>Candidatus Caldarchaeum</taxon>
    </lineage>
</organism>
<dbReference type="Gene3D" id="1.10.10.10">
    <property type="entry name" value="Winged helix-like DNA-binding domain superfamily/Winged helix DNA-binding domain"/>
    <property type="match status" value="1"/>
</dbReference>
<proteinExistence type="predicted"/>
<evidence type="ECO:0000313" key="1">
    <source>
        <dbReference type="EMBL" id="HIQ29460.1"/>
    </source>
</evidence>